<evidence type="ECO:0000259" key="1">
    <source>
        <dbReference type="Pfam" id="PF14493"/>
    </source>
</evidence>
<evidence type="ECO:0000313" key="2">
    <source>
        <dbReference type="EMBL" id="MBH0229621.1"/>
    </source>
</evidence>
<feature type="domain" description="Helicase Helix-turn-helix" evidence="1">
    <location>
        <begin position="252"/>
        <end position="340"/>
    </location>
</feature>
<proteinExistence type="predicted"/>
<dbReference type="Gene3D" id="1.10.10.10">
    <property type="entry name" value="Winged helix-like DNA-binding domain superfamily/Winged helix DNA-binding domain"/>
    <property type="match status" value="1"/>
</dbReference>
<keyword evidence="3" id="KW-1185">Reference proteome</keyword>
<dbReference type="EMBL" id="JADZSC010000001">
    <property type="protein sequence ID" value="MBH0229621.1"/>
    <property type="molecule type" value="Genomic_DNA"/>
</dbReference>
<sequence length="356" mass="41400">MFKWILLTCVHQLKGERTISGIFNLLTGKRSSQTMQDARGYRLDKFFGIYSHLGREQLEHRCVQLKQKDLIIVVNHAFPVLTEKGEEYLARYEGPEFSSFDGMKSHRMVEEFQRRVSLLIQTWTNIGRGNNGFIPLVDHPKTQRMVKQIYLSTKKDTLKWIHSIHNEFHTLLSNLSPVEAELFAYRLTGAEVIGMTREQLKEKFSLTVEDVDICLQHTYYHIFQEVKKNPGDYPALTLCVSGLDAQKLITDSAKRTYRYIEQGMTIETITRKRRLKESTIQDHIVEAALVIPQFSIDQFLSSEDQQTIVSTADRLKTQRLRHINQELEGRFSYFEIRLALAKHQMNVEKGNPYANA</sequence>
<dbReference type="InterPro" id="IPR036388">
    <property type="entry name" value="WH-like_DNA-bd_sf"/>
</dbReference>
<organism evidence="2 3">
    <name type="scientific">Halobacillus yeomjeoni</name>
    <dbReference type="NCBI Taxonomy" id="311194"/>
    <lineage>
        <taxon>Bacteria</taxon>
        <taxon>Bacillati</taxon>
        <taxon>Bacillota</taxon>
        <taxon>Bacilli</taxon>
        <taxon>Bacillales</taxon>
        <taxon>Bacillaceae</taxon>
        <taxon>Halobacillus</taxon>
    </lineage>
</organism>
<accession>A0A931MUS2</accession>
<dbReference type="SUPFAM" id="SSF46785">
    <property type="entry name" value="Winged helix' DNA-binding domain"/>
    <property type="match status" value="1"/>
</dbReference>
<dbReference type="Gene3D" id="1.10.10.1390">
    <property type="entry name" value="ATP-dependent DNA helicase RecQ"/>
    <property type="match status" value="1"/>
</dbReference>
<dbReference type="AlphaFoldDB" id="A0A931MUS2"/>
<comment type="caution">
    <text evidence="2">The sequence shown here is derived from an EMBL/GenBank/DDBJ whole genome shotgun (WGS) entry which is preliminary data.</text>
</comment>
<dbReference type="PIRSF" id="PIRSF021350">
    <property type="entry name" value="UCP021350"/>
    <property type="match status" value="1"/>
</dbReference>
<dbReference type="InterPro" id="IPR036390">
    <property type="entry name" value="WH_DNA-bd_sf"/>
</dbReference>
<dbReference type="RefSeq" id="WP_197316221.1">
    <property type="nucleotide sequence ID" value="NZ_JADZSC010000001.1"/>
</dbReference>
<dbReference type="Proteomes" id="UP000614490">
    <property type="component" value="Unassembled WGS sequence"/>
</dbReference>
<dbReference type="Pfam" id="PF14493">
    <property type="entry name" value="HTH_40"/>
    <property type="match status" value="1"/>
</dbReference>
<reference evidence="2 3" key="1">
    <citation type="journal article" date="2005" name="Int. J. Syst. Evol. Microbiol.">
        <title>Halobacillus yeomjeoni sp. nov., isolated from a marine solar saltern in Korea.</title>
        <authorList>
            <person name="Yoon J.H."/>
            <person name="Kang S.J."/>
            <person name="Lee C.H."/>
            <person name="Oh H.W."/>
            <person name="Oh T.K."/>
        </authorList>
    </citation>
    <scope>NUCLEOTIDE SEQUENCE [LARGE SCALE GENOMIC DNA]</scope>
    <source>
        <strain evidence="2 3">KCTC 3957</strain>
    </source>
</reference>
<name>A0A931MUS2_9BACI</name>
<dbReference type="InterPro" id="IPR008308">
    <property type="entry name" value="YpbB-like"/>
</dbReference>
<evidence type="ECO:0000313" key="3">
    <source>
        <dbReference type="Proteomes" id="UP000614490"/>
    </source>
</evidence>
<gene>
    <name evidence="2" type="ORF">H0267_05270</name>
</gene>
<dbReference type="InterPro" id="IPR029491">
    <property type="entry name" value="Helicase_HTH"/>
</dbReference>
<protein>
    <submittedName>
        <fullName evidence="2">Helix-turn-helix domain-containing protein</fullName>
    </submittedName>
</protein>